<accession>A0A250X5X0</accession>
<evidence type="ECO:0000256" key="4">
    <source>
        <dbReference type="SAM" id="MobiDB-lite"/>
    </source>
</evidence>
<reference evidence="6 7" key="1">
    <citation type="submission" date="2017-08" db="EMBL/GenBank/DDBJ databases">
        <title>Acidophilic green algal genome provides insights into adaptation to an acidic environment.</title>
        <authorList>
            <person name="Hirooka S."/>
            <person name="Hirose Y."/>
            <person name="Kanesaki Y."/>
            <person name="Higuchi S."/>
            <person name="Fujiwara T."/>
            <person name="Onuma R."/>
            <person name="Era A."/>
            <person name="Ohbayashi R."/>
            <person name="Uzuka A."/>
            <person name="Nozaki H."/>
            <person name="Yoshikawa H."/>
            <person name="Miyagishima S.Y."/>
        </authorList>
    </citation>
    <scope>NUCLEOTIDE SEQUENCE [LARGE SCALE GENOMIC DNA]</scope>
    <source>
        <strain evidence="6 7">NIES-2499</strain>
    </source>
</reference>
<dbReference type="Pfam" id="PF00338">
    <property type="entry name" value="Ribosomal_S10"/>
    <property type="match status" value="1"/>
</dbReference>
<evidence type="ECO:0000256" key="1">
    <source>
        <dbReference type="ARBA" id="ARBA00007102"/>
    </source>
</evidence>
<evidence type="ECO:0000313" key="6">
    <source>
        <dbReference type="EMBL" id="GAX78484.1"/>
    </source>
</evidence>
<sequence>MSRLLKAARSLALYSSEIADGIFSGVNTSAGRNYCTVGRHITTPDPCFSGSSVTWPASDYNSTSAPCNGIFPDHMRQFSRSIRGTSTRRTGIDSQQAGHSVHVEVTAFEKRYLQAATNVIHDLFLINFAPKSASALSTTSSATSPKSPCALPVAASLKSVRVNWKRSRFTLIRGPFVDKTGMEQFETRKYKAEIKGSTNSAEEVEWLMEHLKLYEFTGVQIEITLSSSTFLMPPSTSSIHKGGSASDSILSQHRTHIAQYLQPAAAVVAAKQQCSISADAELRKALQNLRATLQGGLEVRRRGLQAVDWYQRWHQQHKVEASMRSTDKAPSPQPALPEILGDDEAGADGPVGGLQDEGRRHAAAFLAAIDAALLSIRLDVLERHNHFPYLFASYVPGTSKLTAAQWMQAVLKYGQYKQRMTQISEEAQLIKAYSSYTIFSHTLLYTLFKVWVQQTVSQFKPYLALPTKAETELFMQSMAAEAANKQQAPLQQSRSSSSKLFQ</sequence>
<dbReference type="OrthoDB" id="366214at2759"/>
<dbReference type="SMART" id="SM01403">
    <property type="entry name" value="Ribosomal_S10"/>
    <property type="match status" value="1"/>
</dbReference>
<feature type="region of interest" description="Disordered" evidence="4">
    <location>
        <begin position="320"/>
        <end position="353"/>
    </location>
</feature>
<proteinExistence type="inferred from homology"/>
<evidence type="ECO:0000259" key="5">
    <source>
        <dbReference type="SMART" id="SM01403"/>
    </source>
</evidence>
<feature type="domain" description="Small ribosomal subunit protein uS10" evidence="5">
    <location>
        <begin position="102"/>
        <end position="224"/>
    </location>
</feature>
<dbReference type="PANTHER" id="PTHR11700">
    <property type="entry name" value="30S RIBOSOMAL PROTEIN S10 FAMILY MEMBER"/>
    <property type="match status" value="1"/>
</dbReference>
<evidence type="ECO:0000313" key="7">
    <source>
        <dbReference type="Proteomes" id="UP000232323"/>
    </source>
</evidence>
<comment type="similarity">
    <text evidence="1">Belongs to the universal ribosomal protein uS10 family.</text>
</comment>
<comment type="caution">
    <text evidence="6">The sequence shown here is derived from an EMBL/GenBank/DDBJ whole genome shotgun (WGS) entry which is preliminary data.</text>
</comment>
<dbReference type="SUPFAM" id="SSF54999">
    <property type="entry name" value="Ribosomal protein S10"/>
    <property type="match status" value="1"/>
</dbReference>
<dbReference type="AlphaFoldDB" id="A0A250X5X0"/>
<dbReference type="Gene3D" id="3.30.70.600">
    <property type="entry name" value="Ribosomal protein S10 domain"/>
    <property type="match status" value="1"/>
</dbReference>
<evidence type="ECO:0000256" key="3">
    <source>
        <dbReference type="ARBA" id="ARBA00023274"/>
    </source>
</evidence>
<dbReference type="Proteomes" id="UP000232323">
    <property type="component" value="Unassembled WGS sequence"/>
</dbReference>
<dbReference type="EMBL" id="BEGY01000033">
    <property type="protein sequence ID" value="GAX78484.1"/>
    <property type="molecule type" value="Genomic_DNA"/>
</dbReference>
<protein>
    <recommendedName>
        <fullName evidence="5">Small ribosomal subunit protein uS10 domain-containing protein</fullName>
    </recommendedName>
</protein>
<keyword evidence="7" id="KW-1185">Reference proteome</keyword>
<name>A0A250X5X0_9CHLO</name>
<dbReference type="GO" id="GO:0003735">
    <property type="term" value="F:structural constituent of ribosome"/>
    <property type="evidence" value="ECO:0007669"/>
    <property type="project" value="InterPro"/>
</dbReference>
<dbReference type="InterPro" id="IPR036838">
    <property type="entry name" value="Ribosomal_uS10_dom_sf"/>
</dbReference>
<organism evidence="6 7">
    <name type="scientific">Chlamydomonas eustigma</name>
    <dbReference type="NCBI Taxonomy" id="1157962"/>
    <lineage>
        <taxon>Eukaryota</taxon>
        <taxon>Viridiplantae</taxon>
        <taxon>Chlorophyta</taxon>
        <taxon>core chlorophytes</taxon>
        <taxon>Chlorophyceae</taxon>
        <taxon>CS clade</taxon>
        <taxon>Chlamydomonadales</taxon>
        <taxon>Chlamydomonadaceae</taxon>
        <taxon>Chlamydomonas</taxon>
    </lineage>
</organism>
<gene>
    <name evidence="6" type="ORF">CEUSTIGMA_g5923.t1</name>
</gene>
<dbReference type="GO" id="GO:0006412">
    <property type="term" value="P:translation"/>
    <property type="evidence" value="ECO:0007669"/>
    <property type="project" value="InterPro"/>
</dbReference>
<dbReference type="InterPro" id="IPR027486">
    <property type="entry name" value="Ribosomal_uS10_dom"/>
</dbReference>
<evidence type="ECO:0000256" key="2">
    <source>
        <dbReference type="ARBA" id="ARBA00022980"/>
    </source>
</evidence>
<keyword evidence="3" id="KW-0687">Ribonucleoprotein</keyword>
<dbReference type="GO" id="GO:1990904">
    <property type="term" value="C:ribonucleoprotein complex"/>
    <property type="evidence" value="ECO:0007669"/>
    <property type="project" value="UniProtKB-KW"/>
</dbReference>
<dbReference type="STRING" id="1157962.A0A250X5X0"/>
<dbReference type="GO" id="GO:0005840">
    <property type="term" value="C:ribosome"/>
    <property type="evidence" value="ECO:0007669"/>
    <property type="project" value="UniProtKB-KW"/>
</dbReference>
<keyword evidence="2" id="KW-0689">Ribosomal protein</keyword>
<dbReference type="InterPro" id="IPR001848">
    <property type="entry name" value="Ribosomal_uS10"/>
</dbReference>